<dbReference type="PaxDb" id="4113-PGSC0003DMT400084937"/>
<organism evidence="2 3">
    <name type="scientific">Solanum tuberosum</name>
    <name type="common">Potato</name>
    <dbReference type="NCBI Taxonomy" id="4113"/>
    <lineage>
        <taxon>Eukaryota</taxon>
        <taxon>Viridiplantae</taxon>
        <taxon>Streptophyta</taxon>
        <taxon>Embryophyta</taxon>
        <taxon>Tracheophyta</taxon>
        <taxon>Spermatophyta</taxon>
        <taxon>Magnoliopsida</taxon>
        <taxon>eudicotyledons</taxon>
        <taxon>Gunneridae</taxon>
        <taxon>Pentapetalae</taxon>
        <taxon>asterids</taxon>
        <taxon>lamiids</taxon>
        <taxon>Solanales</taxon>
        <taxon>Solanaceae</taxon>
        <taxon>Solanoideae</taxon>
        <taxon>Solaneae</taxon>
        <taxon>Solanum</taxon>
    </lineage>
</organism>
<dbReference type="AlphaFoldDB" id="M1D8E4"/>
<protein>
    <submittedName>
        <fullName evidence="2">Uncharacterized protein</fullName>
    </submittedName>
</protein>
<evidence type="ECO:0000256" key="1">
    <source>
        <dbReference type="SAM" id="MobiDB-lite"/>
    </source>
</evidence>
<feature type="region of interest" description="Disordered" evidence="1">
    <location>
        <begin position="88"/>
        <end position="119"/>
    </location>
</feature>
<dbReference type="EnsemblPlants" id="PGSC0003DMT400084937">
    <property type="protein sequence ID" value="PGSC0003DMT400084937"/>
    <property type="gene ID" value="PGSC0003DMG400034508"/>
</dbReference>
<dbReference type="Proteomes" id="UP000011115">
    <property type="component" value="Unassembled WGS sequence"/>
</dbReference>
<reference evidence="2" key="2">
    <citation type="submission" date="2015-06" db="UniProtKB">
        <authorList>
            <consortium name="EnsemblPlants"/>
        </authorList>
    </citation>
    <scope>IDENTIFICATION</scope>
    <source>
        <strain evidence="2">DM1-3 516 R44</strain>
    </source>
</reference>
<evidence type="ECO:0000313" key="2">
    <source>
        <dbReference type="EnsemblPlants" id="PGSC0003DMT400084937"/>
    </source>
</evidence>
<feature type="region of interest" description="Disordered" evidence="1">
    <location>
        <begin position="27"/>
        <end position="62"/>
    </location>
</feature>
<accession>M1D8E4</accession>
<reference evidence="3" key="1">
    <citation type="journal article" date="2011" name="Nature">
        <title>Genome sequence and analysis of the tuber crop potato.</title>
        <authorList>
            <consortium name="The Potato Genome Sequencing Consortium"/>
        </authorList>
    </citation>
    <scope>NUCLEOTIDE SEQUENCE [LARGE SCALE GENOMIC DNA]</scope>
    <source>
        <strain evidence="3">cv. DM1-3 516 R44</strain>
    </source>
</reference>
<proteinExistence type="predicted"/>
<dbReference type="HOGENOM" id="CLU_029307_7_2_1"/>
<dbReference type="InParanoid" id="M1D8E4"/>
<evidence type="ECO:0000313" key="3">
    <source>
        <dbReference type="Proteomes" id="UP000011115"/>
    </source>
</evidence>
<name>M1D8E4_SOLTU</name>
<dbReference type="Gramene" id="PGSC0003DMT400084937">
    <property type="protein sequence ID" value="PGSC0003DMT400084937"/>
    <property type="gene ID" value="PGSC0003DMG400034508"/>
</dbReference>
<keyword evidence="3" id="KW-1185">Reference proteome</keyword>
<sequence>MTKPKAAESIMLAQEKSKGILIKEDAVTSKRKASKLPTTTGKGKGKRTTPAKKTITLDPNTPPWVRGFCRAVHVFLADSQSTDLAEAGTAIPSEVTSGTDTQAHGKALDTDAQTYGATN</sequence>